<gene>
    <name evidence="8" type="ORF">A9308_09460</name>
</gene>
<dbReference type="CDD" id="cd04489">
    <property type="entry name" value="ExoVII_LU_OBF"/>
    <property type="match status" value="1"/>
</dbReference>
<dbReference type="Pfam" id="PF13742">
    <property type="entry name" value="tRNA_anti_2"/>
    <property type="match status" value="1"/>
</dbReference>
<comment type="subcellular location">
    <subcellularLocation>
        <location evidence="5">Cytoplasm</location>
    </subcellularLocation>
</comment>
<dbReference type="InterPro" id="IPR003753">
    <property type="entry name" value="Exonuc_VII_L"/>
</dbReference>
<name>A0A1B8Q9Z8_9GAMM</name>
<dbReference type="EMBL" id="LZMZ01000036">
    <property type="protein sequence ID" value="OBX75884.1"/>
    <property type="molecule type" value="Genomic_DNA"/>
</dbReference>
<evidence type="ECO:0000256" key="4">
    <source>
        <dbReference type="ARBA" id="ARBA00022839"/>
    </source>
</evidence>
<evidence type="ECO:0000313" key="9">
    <source>
        <dbReference type="Proteomes" id="UP000092508"/>
    </source>
</evidence>
<evidence type="ECO:0000259" key="7">
    <source>
        <dbReference type="Pfam" id="PF13742"/>
    </source>
</evidence>
<dbReference type="GO" id="GO:0003676">
    <property type="term" value="F:nucleic acid binding"/>
    <property type="evidence" value="ECO:0007669"/>
    <property type="project" value="InterPro"/>
</dbReference>
<dbReference type="GO" id="GO:0008855">
    <property type="term" value="F:exodeoxyribonuclease VII activity"/>
    <property type="evidence" value="ECO:0007669"/>
    <property type="project" value="UniProtKB-UniRule"/>
</dbReference>
<dbReference type="STRING" id="34059.A9308_09460"/>
<dbReference type="GO" id="GO:0009318">
    <property type="term" value="C:exodeoxyribonuclease VII complex"/>
    <property type="evidence" value="ECO:0007669"/>
    <property type="project" value="UniProtKB-UniRule"/>
</dbReference>
<protein>
    <recommendedName>
        <fullName evidence="5">Exodeoxyribonuclease 7 large subunit</fullName>
        <ecNumber evidence="5">3.1.11.6</ecNumber>
    </recommendedName>
</protein>
<evidence type="ECO:0000256" key="3">
    <source>
        <dbReference type="ARBA" id="ARBA00022801"/>
    </source>
</evidence>
<comment type="similarity">
    <text evidence="5">Belongs to the XseA family.</text>
</comment>
<keyword evidence="4 5" id="KW-0269">Exonuclease</keyword>
<dbReference type="GO" id="GO:0006308">
    <property type="term" value="P:DNA catabolic process"/>
    <property type="evidence" value="ECO:0007669"/>
    <property type="project" value="UniProtKB-UniRule"/>
</dbReference>
<evidence type="ECO:0000313" key="8">
    <source>
        <dbReference type="EMBL" id="OBX75884.1"/>
    </source>
</evidence>
<feature type="domain" description="OB-fold nucleic acid binding" evidence="7">
    <location>
        <begin position="57"/>
        <end position="160"/>
    </location>
</feature>
<dbReference type="InterPro" id="IPR020579">
    <property type="entry name" value="Exonuc_VII_lsu_C"/>
</dbReference>
<dbReference type="PANTHER" id="PTHR30008">
    <property type="entry name" value="EXODEOXYRIBONUCLEASE 7 LARGE SUBUNIT"/>
    <property type="match status" value="1"/>
</dbReference>
<dbReference type="PANTHER" id="PTHR30008:SF0">
    <property type="entry name" value="EXODEOXYRIBONUCLEASE 7 LARGE SUBUNIT"/>
    <property type="match status" value="1"/>
</dbReference>
<evidence type="ECO:0000259" key="6">
    <source>
        <dbReference type="Pfam" id="PF02601"/>
    </source>
</evidence>
<evidence type="ECO:0000256" key="2">
    <source>
        <dbReference type="ARBA" id="ARBA00022722"/>
    </source>
</evidence>
<keyword evidence="1" id="KW-0963">Cytoplasm</keyword>
<comment type="catalytic activity">
    <reaction evidence="5">
        <text>Exonucleolytic cleavage in either 5'- to 3'- or 3'- to 5'-direction to yield nucleoside 5'-phosphates.</text>
        <dbReference type="EC" id="3.1.11.6"/>
    </reaction>
</comment>
<accession>A0A1B8Q9Z8</accession>
<organism evidence="8 9">
    <name type="scientific">Faucicola atlantae</name>
    <dbReference type="NCBI Taxonomy" id="34059"/>
    <lineage>
        <taxon>Bacteria</taxon>
        <taxon>Pseudomonadati</taxon>
        <taxon>Pseudomonadota</taxon>
        <taxon>Gammaproteobacteria</taxon>
        <taxon>Moraxellales</taxon>
        <taxon>Moraxellaceae</taxon>
        <taxon>Faucicola</taxon>
    </lineage>
</organism>
<feature type="domain" description="Exonuclease VII large subunit C-terminal" evidence="6">
    <location>
        <begin position="187"/>
        <end position="409"/>
    </location>
</feature>
<comment type="caution">
    <text evidence="8">The sequence shown here is derived from an EMBL/GenBank/DDBJ whole genome shotgun (WGS) entry which is preliminary data.</text>
</comment>
<keyword evidence="3 5" id="KW-0378">Hydrolase</keyword>
<dbReference type="RefSeq" id="WP_067238122.1">
    <property type="nucleotide sequence ID" value="NZ_LZMZ01000036.1"/>
</dbReference>
<dbReference type="InterPro" id="IPR025824">
    <property type="entry name" value="OB-fold_nuc-bd_dom"/>
</dbReference>
<evidence type="ECO:0000256" key="5">
    <source>
        <dbReference type="RuleBase" id="RU004355"/>
    </source>
</evidence>
<dbReference type="GO" id="GO:0005737">
    <property type="term" value="C:cytoplasm"/>
    <property type="evidence" value="ECO:0007669"/>
    <property type="project" value="UniProtKB-SubCell"/>
</dbReference>
<dbReference type="AlphaFoldDB" id="A0A1B8Q9Z8"/>
<sequence length="469" mass="51308">MPVNQHTLRQINDLASSQSTSEATLSSSEMAQLSTELAHAQAEAELHAAMQDTTLSLADYLAAVQLVIGETFAHSVWVKAEIRSHSSKGGHHYFELADKDVNGKITASCRGNLWRGQAQRLLGKFERQTGRSLAQGLNVLFKVSASFHPQYGFAVTILDIDPTYTLGDLAQQYQAMLSRLQNEGLLTLNASLPTPFDITHVLVIAPENAAGLGDFRADADRLMATGACEFSYAHATFQGNHAPSEIRQAIITGRKALQARGITPDLLVIIRGGGAVGDLAYLNDYELAALVAEQPMPVWVGIGHERDRVLLDEVAHTRFDTPSKVIAGIAQHLYATTQAAKQAFVQIQHVATQQLQLAKTDCQRQLMTSQHAALQQLQHSHQQLDFAFNTLKQAAYQQLALAKQHSEQLREVIFLQHPANVLAKGYAIVRTDDGHVMTRARQTAPNTHLTLQLQDGQLTVTVNAVTLND</sequence>
<keyword evidence="2 5" id="KW-0540">Nuclease</keyword>
<reference evidence="8 9" key="1">
    <citation type="submission" date="2016-06" db="EMBL/GenBank/DDBJ databases">
        <title>Draft genome of Moraxella atlantae CCUG 66109.</title>
        <authorList>
            <person name="Salva-Serra F."/>
            <person name="Engstrom-Jakobsson H."/>
            <person name="Thorell K."/>
            <person name="Gonzales-Siles L."/>
            <person name="Karlsson R."/>
            <person name="Boulund F."/>
            <person name="Engstrand L."/>
            <person name="Kristiansson E."/>
            <person name="Moore E."/>
        </authorList>
    </citation>
    <scope>NUCLEOTIDE SEQUENCE [LARGE SCALE GENOMIC DNA]</scope>
    <source>
        <strain evidence="8 9">CCUG 66109</strain>
    </source>
</reference>
<dbReference type="Pfam" id="PF02601">
    <property type="entry name" value="Exonuc_VII_L"/>
    <property type="match status" value="1"/>
</dbReference>
<dbReference type="Proteomes" id="UP000092508">
    <property type="component" value="Unassembled WGS sequence"/>
</dbReference>
<dbReference type="EC" id="3.1.11.6" evidence="5"/>
<dbReference type="NCBIfam" id="TIGR00237">
    <property type="entry name" value="xseA"/>
    <property type="match status" value="1"/>
</dbReference>
<proteinExistence type="inferred from homology"/>
<evidence type="ECO:0000256" key="1">
    <source>
        <dbReference type="ARBA" id="ARBA00022490"/>
    </source>
</evidence>